<feature type="transmembrane region" description="Helical" evidence="1">
    <location>
        <begin position="7"/>
        <end position="23"/>
    </location>
</feature>
<accession>A0A1I2BH93</accession>
<proteinExistence type="predicted"/>
<keyword evidence="1" id="KW-0812">Transmembrane</keyword>
<name>A0A1I2BH93_9BACI</name>
<dbReference type="STRING" id="930128.SAMN05192532_102264"/>
<evidence type="ECO:0000313" key="4">
    <source>
        <dbReference type="Proteomes" id="UP000199516"/>
    </source>
</evidence>
<dbReference type="Proteomes" id="UP000199516">
    <property type="component" value="Unassembled WGS sequence"/>
</dbReference>
<feature type="transmembrane region" description="Helical" evidence="1">
    <location>
        <begin position="84"/>
        <end position="112"/>
    </location>
</feature>
<keyword evidence="4" id="KW-1185">Reference proteome</keyword>
<protein>
    <submittedName>
        <fullName evidence="3">Tripartite tricarboxylate transporter TctB family protein</fullName>
    </submittedName>
</protein>
<feature type="transmembrane region" description="Helical" evidence="1">
    <location>
        <begin position="35"/>
        <end position="53"/>
    </location>
</feature>
<dbReference type="OrthoDB" id="2974561at2"/>
<dbReference type="AlphaFoldDB" id="A0A1I2BH93"/>
<evidence type="ECO:0000256" key="1">
    <source>
        <dbReference type="SAM" id="Phobius"/>
    </source>
</evidence>
<evidence type="ECO:0000313" key="3">
    <source>
        <dbReference type="EMBL" id="SFE54643.1"/>
    </source>
</evidence>
<keyword evidence="1" id="KW-1133">Transmembrane helix</keyword>
<dbReference type="RefSeq" id="WP_091658588.1">
    <property type="nucleotide sequence ID" value="NZ_FONT01000002.1"/>
</dbReference>
<evidence type="ECO:0000259" key="2">
    <source>
        <dbReference type="Pfam" id="PF07331"/>
    </source>
</evidence>
<dbReference type="EMBL" id="FONT01000002">
    <property type="protein sequence ID" value="SFE54643.1"/>
    <property type="molecule type" value="Genomic_DNA"/>
</dbReference>
<gene>
    <name evidence="3" type="ORF">SAMN05192532_102264</name>
</gene>
<dbReference type="InterPro" id="IPR009936">
    <property type="entry name" value="DUF1468"/>
</dbReference>
<dbReference type="Pfam" id="PF07331">
    <property type="entry name" value="TctB"/>
    <property type="match status" value="1"/>
</dbReference>
<organism evidence="3 4">
    <name type="scientific">Alteribacillus iranensis</name>
    <dbReference type="NCBI Taxonomy" id="930128"/>
    <lineage>
        <taxon>Bacteria</taxon>
        <taxon>Bacillati</taxon>
        <taxon>Bacillota</taxon>
        <taxon>Bacilli</taxon>
        <taxon>Bacillales</taxon>
        <taxon>Bacillaceae</taxon>
        <taxon>Alteribacillus</taxon>
    </lineage>
</organism>
<keyword evidence="1" id="KW-0472">Membrane</keyword>
<reference evidence="3 4" key="1">
    <citation type="submission" date="2016-10" db="EMBL/GenBank/DDBJ databases">
        <authorList>
            <person name="de Groot N.N."/>
        </authorList>
    </citation>
    <scope>NUCLEOTIDE SEQUENCE [LARGE SCALE GENOMIC DNA]</scope>
    <source>
        <strain evidence="3 4">DSM 23995</strain>
    </source>
</reference>
<sequence>MAHEIKNILFLLCIGTFAVVYYLDVRTLPEPEERNLVVLLLWGLGILLVIETSRSLIRGWRKRQEEHSSFFQDMKAWVMGKQAILLFGIIAYVIFVPIVGFFVTSFVFIVLLNYLLESRKAWELTVIPVILLILIYVLFSMFLGVELPRGFLV</sequence>
<feature type="domain" description="DUF1468" evidence="2">
    <location>
        <begin position="25"/>
        <end position="148"/>
    </location>
</feature>
<feature type="transmembrane region" description="Helical" evidence="1">
    <location>
        <begin position="124"/>
        <end position="145"/>
    </location>
</feature>